<feature type="compositionally biased region" description="Basic and acidic residues" evidence="12">
    <location>
        <begin position="289"/>
        <end position="301"/>
    </location>
</feature>
<dbReference type="CDD" id="cd00086">
    <property type="entry name" value="homeodomain"/>
    <property type="match status" value="1"/>
</dbReference>
<evidence type="ECO:0000313" key="16">
    <source>
        <dbReference type="Proteomes" id="UP001303046"/>
    </source>
</evidence>
<feature type="DNA-binding region" description="Homeobox" evidence="9">
    <location>
        <begin position="216"/>
        <end position="275"/>
    </location>
</feature>
<dbReference type="PANTHER" id="PTHR24208:SF166">
    <property type="entry name" value="LIM HOMEOBOX TRANSCRIPTION FACTOR 1 ALPHA, ISOFORM B"/>
    <property type="match status" value="1"/>
</dbReference>
<accession>A0ABR1EV14</accession>
<dbReference type="InterPro" id="IPR050453">
    <property type="entry name" value="LIM_Homeobox_TF"/>
</dbReference>
<keyword evidence="2 10" id="KW-0479">Metal-binding</keyword>
<evidence type="ECO:0000256" key="9">
    <source>
        <dbReference type="PROSITE-ProRule" id="PRU00108"/>
    </source>
</evidence>
<dbReference type="Proteomes" id="UP001303046">
    <property type="component" value="Unassembled WGS sequence"/>
</dbReference>
<proteinExistence type="predicted"/>
<feature type="region of interest" description="Disordered" evidence="12">
    <location>
        <begin position="1"/>
        <end position="20"/>
    </location>
</feature>
<dbReference type="PROSITE" id="PS50023">
    <property type="entry name" value="LIM_DOMAIN_2"/>
    <property type="match status" value="2"/>
</dbReference>
<dbReference type="SUPFAM" id="SSF46689">
    <property type="entry name" value="Homeodomain-like"/>
    <property type="match status" value="1"/>
</dbReference>
<keyword evidence="3" id="KW-0677">Repeat</keyword>
<dbReference type="Gene3D" id="1.10.10.60">
    <property type="entry name" value="Homeodomain-like"/>
    <property type="match status" value="1"/>
</dbReference>
<evidence type="ECO:0000256" key="4">
    <source>
        <dbReference type="ARBA" id="ARBA00022833"/>
    </source>
</evidence>
<evidence type="ECO:0008006" key="17">
    <source>
        <dbReference type="Google" id="ProtNLM"/>
    </source>
</evidence>
<evidence type="ECO:0000256" key="5">
    <source>
        <dbReference type="ARBA" id="ARBA00023038"/>
    </source>
</evidence>
<keyword evidence="7 9" id="KW-0371">Homeobox</keyword>
<keyword evidence="6 9" id="KW-0238">DNA-binding</keyword>
<dbReference type="Pfam" id="PF00046">
    <property type="entry name" value="Homeodomain"/>
    <property type="match status" value="1"/>
</dbReference>
<evidence type="ECO:0000256" key="1">
    <source>
        <dbReference type="ARBA" id="ARBA00004123"/>
    </source>
</evidence>
<feature type="region of interest" description="Disordered" evidence="12">
    <location>
        <begin position="270"/>
        <end position="325"/>
    </location>
</feature>
<feature type="compositionally biased region" description="Basic and acidic residues" evidence="12">
    <location>
        <begin position="313"/>
        <end position="325"/>
    </location>
</feature>
<evidence type="ECO:0000259" key="13">
    <source>
        <dbReference type="PROSITE" id="PS50023"/>
    </source>
</evidence>
<dbReference type="PROSITE" id="PS00478">
    <property type="entry name" value="LIM_DOMAIN_1"/>
    <property type="match status" value="1"/>
</dbReference>
<comment type="caution">
    <text evidence="15">The sequence shown here is derived from an EMBL/GenBank/DDBJ whole genome shotgun (WGS) entry which is preliminary data.</text>
</comment>
<feature type="compositionally biased region" description="Acidic residues" evidence="12">
    <location>
        <begin position="302"/>
        <end position="312"/>
    </location>
</feature>
<dbReference type="EMBL" id="JAVFWL010000006">
    <property type="protein sequence ID" value="KAK6766494.1"/>
    <property type="molecule type" value="Genomic_DNA"/>
</dbReference>
<evidence type="ECO:0000256" key="11">
    <source>
        <dbReference type="RuleBase" id="RU000682"/>
    </source>
</evidence>
<name>A0ABR1EV14_NECAM</name>
<feature type="domain" description="LIM zinc-binding" evidence="13">
    <location>
        <begin position="131"/>
        <end position="192"/>
    </location>
</feature>
<dbReference type="InterPro" id="IPR017970">
    <property type="entry name" value="Homeobox_CS"/>
</dbReference>
<evidence type="ECO:0000256" key="10">
    <source>
        <dbReference type="PROSITE-ProRule" id="PRU00125"/>
    </source>
</evidence>
<dbReference type="InterPro" id="IPR001781">
    <property type="entry name" value="Znf_LIM"/>
</dbReference>
<keyword evidence="8 9" id="KW-0539">Nucleus</keyword>
<feature type="domain" description="LIM zinc-binding" evidence="13">
    <location>
        <begin position="69"/>
        <end position="130"/>
    </location>
</feature>
<dbReference type="PROSITE" id="PS00027">
    <property type="entry name" value="HOMEOBOX_1"/>
    <property type="match status" value="1"/>
</dbReference>
<keyword evidence="4 10" id="KW-0862">Zinc</keyword>
<reference evidence="15 16" key="1">
    <citation type="submission" date="2023-08" db="EMBL/GenBank/DDBJ databases">
        <title>A Necator americanus chromosomal reference genome.</title>
        <authorList>
            <person name="Ilik V."/>
            <person name="Petrzelkova K.J."/>
            <person name="Pardy F."/>
            <person name="Fuh T."/>
            <person name="Niatou-Singa F.S."/>
            <person name="Gouil Q."/>
            <person name="Baker L."/>
            <person name="Ritchie M.E."/>
            <person name="Jex A.R."/>
            <person name="Gazzola D."/>
            <person name="Li H."/>
            <person name="Toshio Fujiwara R."/>
            <person name="Zhan B."/>
            <person name="Aroian R.V."/>
            <person name="Pafco B."/>
            <person name="Schwarz E.M."/>
        </authorList>
    </citation>
    <scope>NUCLEOTIDE SEQUENCE [LARGE SCALE GENOMIC DNA]</scope>
    <source>
        <strain evidence="15 16">Aroian</strain>
        <tissue evidence="15">Whole animal</tissue>
    </source>
</reference>
<dbReference type="SUPFAM" id="SSF57716">
    <property type="entry name" value="Glucocorticoid receptor-like (DNA-binding domain)"/>
    <property type="match status" value="1"/>
</dbReference>
<dbReference type="InterPro" id="IPR001356">
    <property type="entry name" value="HD"/>
</dbReference>
<evidence type="ECO:0000256" key="8">
    <source>
        <dbReference type="ARBA" id="ARBA00023242"/>
    </source>
</evidence>
<evidence type="ECO:0000256" key="12">
    <source>
        <dbReference type="SAM" id="MobiDB-lite"/>
    </source>
</evidence>
<keyword evidence="5 10" id="KW-0440">LIM domain</keyword>
<feature type="domain" description="Homeobox" evidence="14">
    <location>
        <begin position="214"/>
        <end position="274"/>
    </location>
</feature>
<evidence type="ECO:0000256" key="6">
    <source>
        <dbReference type="ARBA" id="ARBA00023125"/>
    </source>
</evidence>
<evidence type="ECO:0000259" key="14">
    <source>
        <dbReference type="PROSITE" id="PS50071"/>
    </source>
</evidence>
<evidence type="ECO:0000256" key="3">
    <source>
        <dbReference type="ARBA" id="ARBA00022737"/>
    </source>
</evidence>
<keyword evidence="16" id="KW-1185">Reference proteome</keyword>
<gene>
    <name evidence="15" type="primary">Necator_chrX.g26206</name>
    <name evidence="15" type="ORF">RB195_026040</name>
</gene>
<sequence>MKRRETVQRPRHIGDRNDHHPTAGYCSAELVDLDEQSPTFCEATVRQQFSTTAFRPVGSSTSPAQAEEAVCAVCGYEIKDQFVLRVMSDSFHECCLRCVACNQNLSNSPTCFSKDGRLYCREDHSILFGRFCARCHGALASRDLVFRCQHATYHQQCFSCFYCHMQFKKGDEYLIVEGEIVCRKDYHMLLQNHLHSMAGPPVLFDFESSESSRKTPKRPRTILNATQRKQFKAAFEKSAKPCRKIREQLAKETGLSVRVVQVWFQNQRAKMKKMQRKEESKRGSSALDSEGKSIEGEKSSDEENCSDCDDLEMEHPEKPYPENPIEKLYHMHSTYFQFT</sequence>
<dbReference type="PANTHER" id="PTHR24208">
    <property type="entry name" value="LIM/HOMEOBOX PROTEIN LHX"/>
    <property type="match status" value="1"/>
</dbReference>
<evidence type="ECO:0000256" key="7">
    <source>
        <dbReference type="ARBA" id="ARBA00023155"/>
    </source>
</evidence>
<dbReference type="Gene3D" id="2.10.110.10">
    <property type="entry name" value="Cysteine Rich Protein"/>
    <property type="match status" value="2"/>
</dbReference>
<evidence type="ECO:0000313" key="15">
    <source>
        <dbReference type="EMBL" id="KAK6766494.1"/>
    </source>
</evidence>
<comment type="subcellular location">
    <subcellularLocation>
        <location evidence="1 9 11">Nucleus</location>
    </subcellularLocation>
</comment>
<dbReference type="Pfam" id="PF00412">
    <property type="entry name" value="LIM"/>
    <property type="match status" value="2"/>
</dbReference>
<dbReference type="SMART" id="SM00389">
    <property type="entry name" value="HOX"/>
    <property type="match status" value="1"/>
</dbReference>
<dbReference type="InterPro" id="IPR009057">
    <property type="entry name" value="Homeodomain-like_sf"/>
</dbReference>
<protein>
    <recommendedName>
        <fullName evidence="17">LIM domain protein</fullName>
    </recommendedName>
</protein>
<evidence type="ECO:0000256" key="2">
    <source>
        <dbReference type="ARBA" id="ARBA00022723"/>
    </source>
</evidence>
<dbReference type="SMART" id="SM00132">
    <property type="entry name" value="LIM"/>
    <property type="match status" value="2"/>
</dbReference>
<organism evidence="15 16">
    <name type="scientific">Necator americanus</name>
    <name type="common">Human hookworm</name>
    <dbReference type="NCBI Taxonomy" id="51031"/>
    <lineage>
        <taxon>Eukaryota</taxon>
        <taxon>Metazoa</taxon>
        <taxon>Ecdysozoa</taxon>
        <taxon>Nematoda</taxon>
        <taxon>Chromadorea</taxon>
        <taxon>Rhabditida</taxon>
        <taxon>Rhabditina</taxon>
        <taxon>Rhabditomorpha</taxon>
        <taxon>Strongyloidea</taxon>
        <taxon>Ancylostomatidae</taxon>
        <taxon>Bunostominae</taxon>
        <taxon>Necator</taxon>
    </lineage>
</organism>
<dbReference type="PROSITE" id="PS50071">
    <property type="entry name" value="HOMEOBOX_2"/>
    <property type="match status" value="1"/>
</dbReference>